<proteinExistence type="predicted"/>
<keyword evidence="2" id="KW-0472">Membrane</keyword>
<name>A0A3N3ZNC7_9MICC</name>
<feature type="transmembrane region" description="Helical" evidence="2">
    <location>
        <begin position="47"/>
        <end position="67"/>
    </location>
</feature>
<accession>A0A3N3ZNC7</accession>
<feature type="transmembrane region" description="Helical" evidence="2">
    <location>
        <begin position="73"/>
        <end position="91"/>
    </location>
</feature>
<sequence length="238" mass="25266">MDDLGTWPAPLSARGSTPEREFDRQVMDELRSDPEALKAIGGVKGNVLILLVPILAAAVLALAWLQWRASGSAWWLAVIAVVIVVAALVWISRVKAVMSQAHQVLGDHLSGSVGYGVGVIREVELLGTEGSDPEVPDDAADHATVADAEESGHPEESGGQDDFSSVGARLTLAVSPVQGVAFTAKTVQRYATLDAMRLAAGQHGPVRYLRRSPETTTAVETRLEPEAVQKIYRGAALN</sequence>
<comment type="caution">
    <text evidence="3">The sequence shown here is derived from an EMBL/GenBank/DDBJ whole genome shotgun (WGS) entry which is preliminary data.</text>
</comment>
<keyword evidence="2" id="KW-0812">Transmembrane</keyword>
<organism evidence="3 4">
    <name type="scientific">Kocuria soli</name>
    <dbReference type="NCBI Taxonomy" id="2485125"/>
    <lineage>
        <taxon>Bacteria</taxon>
        <taxon>Bacillati</taxon>
        <taxon>Actinomycetota</taxon>
        <taxon>Actinomycetes</taxon>
        <taxon>Micrococcales</taxon>
        <taxon>Micrococcaceae</taxon>
        <taxon>Kocuria</taxon>
    </lineage>
</organism>
<dbReference type="RefSeq" id="WP_123825846.1">
    <property type="nucleotide sequence ID" value="NZ_RKMF01000013.1"/>
</dbReference>
<dbReference type="EMBL" id="RKMF01000013">
    <property type="protein sequence ID" value="ROZ62325.1"/>
    <property type="molecule type" value="Genomic_DNA"/>
</dbReference>
<protein>
    <submittedName>
        <fullName evidence="3">Uncharacterized protein</fullName>
    </submittedName>
</protein>
<gene>
    <name evidence="3" type="ORF">EDL96_10425</name>
</gene>
<reference evidence="3 4" key="1">
    <citation type="submission" date="2018-10" db="EMBL/GenBank/DDBJ databases">
        <title>Kocuria sp. M5W7-7, whole genome shotgun sequence.</title>
        <authorList>
            <person name="Tuo L."/>
        </authorList>
    </citation>
    <scope>NUCLEOTIDE SEQUENCE [LARGE SCALE GENOMIC DNA]</scope>
    <source>
        <strain evidence="3 4">M5W7-7</strain>
    </source>
</reference>
<evidence type="ECO:0000256" key="2">
    <source>
        <dbReference type="SAM" id="Phobius"/>
    </source>
</evidence>
<dbReference type="AlphaFoldDB" id="A0A3N3ZNC7"/>
<evidence type="ECO:0000313" key="4">
    <source>
        <dbReference type="Proteomes" id="UP000270616"/>
    </source>
</evidence>
<evidence type="ECO:0000256" key="1">
    <source>
        <dbReference type="SAM" id="MobiDB-lite"/>
    </source>
</evidence>
<dbReference type="Proteomes" id="UP000270616">
    <property type="component" value="Unassembled WGS sequence"/>
</dbReference>
<keyword evidence="2" id="KW-1133">Transmembrane helix</keyword>
<keyword evidence="4" id="KW-1185">Reference proteome</keyword>
<evidence type="ECO:0000313" key="3">
    <source>
        <dbReference type="EMBL" id="ROZ62325.1"/>
    </source>
</evidence>
<dbReference type="OrthoDB" id="4879055at2"/>
<feature type="region of interest" description="Disordered" evidence="1">
    <location>
        <begin position="144"/>
        <end position="163"/>
    </location>
</feature>